<sequence>MAGPTASEKPFTTSQPSIKNGASEKNFLDRSDRDTIYDVWSTSSCRGSSWSSALRGLLMLSQSGGYVWTPAARLLFSEVSRATSSPVSRVLPSEWYSAMSKRSASYELLLRTKASGFLFQVHPITIVNTRLRLLSWRNKLLHTYSGQIACTKVYSITAKHVYGTFPQYLNQVYCTSAFLFSFWWICFQKYLHVNSVPSFRPSFSPNHLNINTPKNPPITKPSLSTFPHPPISLMIPPHLPILQYKPETIPLSSRTAMARDRDSLTINLSPHYCIAHVGPKPSVSSFLDVFLHVFHSTCFAMINLSGS</sequence>
<feature type="region of interest" description="Disordered" evidence="1">
    <location>
        <begin position="1"/>
        <end position="24"/>
    </location>
</feature>
<organism evidence="2 3">
    <name type="scientific">Amniculicola lignicola CBS 123094</name>
    <dbReference type="NCBI Taxonomy" id="1392246"/>
    <lineage>
        <taxon>Eukaryota</taxon>
        <taxon>Fungi</taxon>
        <taxon>Dikarya</taxon>
        <taxon>Ascomycota</taxon>
        <taxon>Pezizomycotina</taxon>
        <taxon>Dothideomycetes</taxon>
        <taxon>Pleosporomycetidae</taxon>
        <taxon>Pleosporales</taxon>
        <taxon>Amniculicolaceae</taxon>
        <taxon>Amniculicola</taxon>
    </lineage>
</organism>
<reference evidence="2" key="1">
    <citation type="journal article" date="2020" name="Stud. Mycol.">
        <title>101 Dothideomycetes genomes: a test case for predicting lifestyles and emergence of pathogens.</title>
        <authorList>
            <person name="Haridas S."/>
            <person name="Albert R."/>
            <person name="Binder M."/>
            <person name="Bloem J."/>
            <person name="Labutti K."/>
            <person name="Salamov A."/>
            <person name="Andreopoulos B."/>
            <person name="Baker S."/>
            <person name="Barry K."/>
            <person name="Bills G."/>
            <person name="Bluhm B."/>
            <person name="Cannon C."/>
            <person name="Castanera R."/>
            <person name="Culley D."/>
            <person name="Daum C."/>
            <person name="Ezra D."/>
            <person name="Gonzalez J."/>
            <person name="Henrissat B."/>
            <person name="Kuo A."/>
            <person name="Liang C."/>
            <person name="Lipzen A."/>
            <person name="Lutzoni F."/>
            <person name="Magnuson J."/>
            <person name="Mondo S."/>
            <person name="Nolan M."/>
            <person name="Ohm R."/>
            <person name="Pangilinan J."/>
            <person name="Park H.-J."/>
            <person name="Ramirez L."/>
            <person name="Alfaro M."/>
            <person name="Sun H."/>
            <person name="Tritt A."/>
            <person name="Yoshinaga Y."/>
            <person name="Zwiers L.-H."/>
            <person name="Turgeon B."/>
            <person name="Goodwin S."/>
            <person name="Spatafora J."/>
            <person name="Crous P."/>
            <person name="Grigoriev I."/>
        </authorList>
    </citation>
    <scope>NUCLEOTIDE SEQUENCE</scope>
    <source>
        <strain evidence="2">CBS 123094</strain>
    </source>
</reference>
<name>A0A6A5WMB3_9PLEO</name>
<evidence type="ECO:0000313" key="2">
    <source>
        <dbReference type="EMBL" id="KAF2001899.1"/>
    </source>
</evidence>
<evidence type="ECO:0000313" key="3">
    <source>
        <dbReference type="Proteomes" id="UP000799779"/>
    </source>
</evidence>
<proteinExistence type="predicted"/>
<protein>
    <submittedName>
        <fullName evidence="2">Uncharacterized protein</fullName>
    </submittedName>
</protein>
<accession>A0A6A5WMB3</accession>
<feature type="compositionally biased region" description="Polar residues" evidence="1">
    <location>
        <begin position="10"/>
        <end position="20"/>
    </location>
</feature>
<dbReference type="AlphaFoldDB" id="A0A6A5WMB3"/>
<gene>
    <name evidence="2" type="ORF">P154DRAFT_155059</name>
</gene>
<dbReference type="Proteomes" id="UP000799779">
    <property type="component" value="Unassembled WGS sequence"/>
</dbReference>
<dbReference type="EMBL" id="ML977580">
    <property type="protein sequence ID" value="KAF2001899.1"/>
    <property type="molecule type" value="Genomic_DNA"/>
</dbReference>
<evidence type="ECO:0000256" key="1">
    <source>
        <dbReference type="SAM" id="MobiDB-lite"/>
    </source>
</evidence>
<keyword evidence="3" id="KW-1185">Reference proteome</keyword>